<dbReference type="Proteomes" id="UP000762676">
    <property type="component" value="Unassembled WGS sequence"/>
</dbReference>
<evidence type="ECO:0000313" key="4">
    <source>
        <dbReference type="Proteomes" id="UP000762676"/>
    </source>
</evidence>
<feature type="compositionally biased region" description="Basic and acidic residues" evidence="2">
    <location>
        <begin position="50"/>
        <end position="74"/>
    </location>
</feature>
<reference evidence="3 4" key="1">
    <citation type="journal article" date="2021" name="Elife">
        <title>Chloroplast acquisition without the gene transfer in kleptoplastic sea slugs, Plakobranchus ocellatus.</title>
        <authorList>
            <person name="Maeda T."/>
            <person name="Takahashi S."/>
            <person name="Yoshida T."/>
            <person name="Shimamura S."/>
            <person name="Takaki Y."/>
            <person name="Nagai Y."/>
            <person name="Toyoda A."/>
            <person name="Suzuki Y."/>
            <person name="Arimoto A."/>
            <person name="Ishii H."/>
            <person name="Satoh N."/>
            <person name="Nishiyama T."/>
            <person name="Hasebe M."/>
            <person name="Maruyama T."/>
            <person name="Minagawa J."/>
            <person name="Obokata J."/>
            <person name="Shigenobu S."/>
        </authorList>
    </citation>
    <scope>NUCLEOTIDE SEQUENCE [LARGE SCALE GENOMIC DNA]</scope>
</reference>
<keyword evidence="1" id="KW-0175">Coiled coil</keyword>
<sequence>MSASVENHKPMNEPSILRETDDKEKEPIVSPSLSNEYRPTSGEIKPSMARPEEEVKQEKSRTSSGSERSKHDTINKPVKKSTRRKERKSLPKKVPFRNVNSKCTSSQKAVKPTAPKAIRTASRSAMKPGEVDDRENNSHDEVQYTADDSVSAFLYTEDYEDTPAAILAAQMGQNTFGYMGALPVQGGQVSPERSQVIKDILKNFDLERVMSRYRGNTMYSTYRHSLKNAHFRSCLEEIMGRERAPFDDQRWNERLMKKVMADLERRLDENERELEEAENRRILKLKLMGIYNGDSWREEERKSHVDKPHKKTAAERKLEKRNKLARESLFRPSEDIETQMEILHRDVRQTKKHSSGNTSDTIATSNDNSDNTNSNSCNDAEVSAAATVVDGARDQRDFHSETEVSFK</sequence>
<dbReference type="AlphaFoldDB" id="A0AAV4FRM0"/>
<evidence type="ECO:0008006" key="5">
    <source>
        <dbReference type="Google" id="ProtNLM"/>
    </source>
</evidence>
<protein>
    <recommendedName>
        <fullName evidence="5">TFIIS central domain-containing protein</fullName>
    </recommendedName>
</protein>
<comment type="caution">
    <text evidence="3">The sequence shown here is derived from an EMBL/GenBank/DDBJ whole genome shotgun (WGS) entry which is preliminary data.</text>
</comment>
<gene>
    <name evidence="3" type="ORF">ElyMa_000469700</name>
</gene>
<evidence type="ECO:0000313" key="3">
    <source>
        <dbReference type="EMBL" id="GFR75977.1"/>
    </source>
</evidence>
<accession>A0AAV4FRM0</accession>
<feature type="compositionally biased region" description="Polar residues" evidence="2">
    <location>
        <begin position="98"/>
        <end position="108"/>
    </location>
</feature>
<dbReference type="EMBL" id="BMAT01000917">
    <property type="protein sequence ID" value="GFR75977.1"/>
    <property type="molecule type" value="Genomic_DNA"/>
</dbReference>
<feature type="compositionally biased region" description="Basic and acidic residues" evidence="2">
    <location>
        <begin position="1"/>
        <end position="27"/>
    </location>
</feature>
<evidence type="ECO:0000256" key="1">
    <source>
        <dbReference type="SAM" id="Coils"/>
    </source>
</evidence>
<name>A0AAV4FRM0_9GAST</name>
<keyword evidence="4" id="KW-1185">Reference proteome</keyword>
<feature type="compositionally biased region" description="Basic and acidic residues" evidence="2">
    <location>
        <begin position="129"/>
        <end position="138"/>
    </location>
</feature>
<feature type="region of interest" description="Disordered" evidence="2">
    <location>
        <begin position="1"/>
        <end position="138"/>
    </location>
</feature>
<feature type="coiled-coil region" evidence="1">
    <location>
        <begin position="253"/>
        <end position="287"/>
    </location>
</feature>
<feature type="region of interest" description="Disordered" evidence="2">
    <location>
        <begin position="347"/>
        <end position="379"/>
    </location>
</feature>
<evidence type="ECO:0000256" key="2">
    <source>
        <dbReference type="SAM" id="MobiDB-lite"/>
    </source>
</evidence>
<organism evidence="3 4">
    <name type="scientific">Elysia marginata</name>
    <dbReference type="NCBI Taxonomy" id="1093978"/>
    <lineage>
        <taxon>Eukaryota</taxon>
        <taxon>Metazoa</taxon>
        <taxon>Spiralia</taxon>
        <taxon>Lophotrochozoa</taxon>
        <taxon>Mollusca</taxon>
        <taxon>Gastropoda</taxon>
        <taxon>Heterobranchia</taxon>
        <taxon>Euthyneura</taxon>
        <taxon>Panpulmonata</taxon>
        <taxon>Sacoglossa</taxon>
        <taxon>Placobranchoidea</taxon>
        <taxon>Plakobranchidae</taxon>
        <taxon>Elysia</taxon>
    </lineage>
</organism>
<feature type="compositionally biased region" description="Low complexity" evidence="2">
    <location>
        <begin position="357"/>
        <end position="379"/>
    </location>
</feature>
<feature type="compositionally biased region" description="Basic residues" evidence="2">
    <location>
        <begin position="77"/>
        <end position="95"/>
    </location>
</feature>
<proteinExistence type="predicted"/>